<feature type="compositionally biased region" description="Polar residues" evidence="13">
    <location>
        <begin position="1930"/>
        <end position="1941"/>
    </location>
</feature>
<accession>A0ABD0KWV2</accession>
<proteinExistence type="inferred from homology"/>
<feature type="region of interest" description="Disordered" evidence="13">
    <location>
        <begin position="2230"/>
        <end position="2302"/>
    </location>
</feature>
<dbReference type="PROSITE" id="PS51061">
    <property type="entry name" value="R3H"/>
    <property type="match status" value="1"/>
</dbReference>
<evidence type="ECO:0000256" key="12">
    <source>
        <dbReference type="PROSITE-ProRule" id="PRU00023"/>
    </source>
</evidence>
<keyword evidence="4" id="KW-0378">Hydrolase</keyword>
<dbReference type="SMART" id="SM00248">
    <property type="entry name" value="ANK"/>
    <property type="match status" value="2"/>
</dbReference>
<dbReference type="FunFam" id="1.20.120.1080:FF:000008">
    <property type="entry name" value="probable ATP-dependent RNA helicase YTHDC2"/>
    <property type="match status" value="1"/>
</dbReference>
<evidence type="ECO:0000256" key="11">
    <source>
        <dbReference type="ARBA" id="ARBA00051722"/>
    </source>
</evidence>
<feature type="compositionally biased region" description="Low complexity" evidence="13">
    <location>
        <begin position="1761"/>
        <end position="1773"/>
    </location>
</feature>
<evidence type="ECO:0000256" key="13">
    <source>
        <dbReference type="SAM" id="MobiDB-lite"/>
    </source>
</evidence>
<dbReference type="PRINTS" id="PR00700">
    <property type="entry name" value="PRTYPHPHTASE"/>
</dbReference>
<keyword evidence="14" id="KW-0812">Transmembrane</keyword>
<feature type="compositionally biased region" description="Gly residues" evidence="13">
    <location>
        <begin position="1882"/>
        <end position="1892"/>
    </location>
</feature>
<dbReference type="InterPro" id="IPR011545">
    <property type="entry name" value="DEAD/DEAH_box_helicase_dom"/>
</dbReference>
<dbReference type="InterPro" id="IPR007275">
    <property type="entry name" value="YTH_domain"/>
</dbReference>
<dbReference type="Pfam" id="PF21010">
    <property type="entry name" value="HA2_C"/>
    <property type="match status" value="1"/>
</dbReference>
<dbReference type="InterPro" id="IPR011709">
    <property type="entry name" value="DEAD-box_helicase_OB_fold"/>
</dbReference>
<gene>
    <name evidence="21" type="ORF">BaRGS_00016958</name>
</gene>
<dbReference type="SMART" id="SM00847">
    <property type="entry name" value="HA2"/>
    <property type="match status" value="1"/>
</dbReference>
<dbReference type="Pfam" id="PF07717">
    <property type="entry name" value="OB_NTP_bind"/>
    <property type="match status" value="1"/>
</dbReference>
<dbReference type="SUPFAM" id="SSF52799">
    <property type="entry name" value="(Phosphotyrosine protein) phosphatases II"/>
    <property type="match status" value="1"/>
</dbReference>
<dbReference type="InterPro" id="IPR007502">
    <property type="entry name" value="Helicase-assoc_dom"/>
</dbReference>
<dbReference type="InterPro" id="IPR059023">
    <property type="entry name" value="RNA_hel_CTD"/>
</dbReference>
<feature type="compositionally biased region" description="Basic and acidic residues" evidence="13">
    <location>
        <begin position="1613"/>
        <end position="1629"/>
    </location>
</feature>
<dbReference type="CDD" id="cd06007">
    <property type="entry name" value="R3H_DEXH_helicase"/>
    <property type="match status" value="1"/>
</dbReference>
<feature type="compositionally biased region" description="Polar residues" evidence="13">
    <location>
        <begin position="2052"/>
        <end position="2063"/>
    </location>
</feature>
<feature type="compositionally biased region" description="Low complexity" evidence="13">
    <location>
        <begin position="1215"/>
        <end position="1237"/>
    </location>
</feature>
<evidence type="ECO:0000256" key="1">
    <source>
        <dbReference type="ARBA" id="ARBA00004123"/>
    </source>
</evidence>
<dbReference type="InterPro" id="IPR036867">
    <property type="entry name" value="R3H_dom_sf"/>
</dbReference>
<evidence type="ECO:0000259" key="15">
    <source>
        <dbReference type="PROSITE" id="PS50055"/>
    </source>
</evidence>
<evidence type="ECO:0000259" key="16">
    <source>
        <dbReference type="PROSITE" id="PS50056"/>
    </source>
</evidence>
<dbReference type="CDD" id="cd21134">
    <property type="entry name" value="YTH"/>
    <property type="match status" value="1"/>
</dbReference>
<reference evidence="21 22" key="1">
    <citation type="journal article" date="2023" name="Sci. Data">
        <title>Genome assembly of the Korean intertidal mud-creeper Batillaria attramentaria.</title>
        <authorList>
            <person name="Patra A.K."/>
            <person name="Ho P.T."/>
            <person name="Jun S."/>
            <person name="Lee S.J."/>
            <person name="Kim Y."/>
            <person name="Won Y.J."/>
        </authorList>
    </citation>
    <scope>NUCLEOTIDE SEQUENCE [LARGE SCALE GENOMIC DNA]</scope>
    <source>
        <strain evidence="21">Wonlab-2016</strain>
    </source>
</reference>
<dbReference type="Pfam" id="PF12796">
    <property type="entry name" value="Ank_2"/>
    <property type="match status" value="1"/>
</dbReference>
<feature type="domain" description="R3H" evidence="18">
    <location>
        <begin position="17"/>
        <end position="81"/>
    </location>
</feature>
<feature type="compositionally biased region" description="Polar residues" evidence="13">
    <location>
        <begin position="2351"/>
        <end position="2369"/>
    </location>
</feature>
<dbReference type="InterPro" id="IPR000387">
    <property type="entry name" value="Tyr_Pase_dom"/>
</dbReference>
<dbReference type="Proteomes" id="UP001519460">
    <property type="component" value="Unassembled WGS sequence"/>
</dbReference>
<dbReference type="Gene3D" id="3.90.190.10">
    <property type="entry name" value="Protein tyrosine phosphatase superfamily"/>
    <property type="match status" value="1"/>
</dbReference>
<dbReference type="SMART" id="SM00393">
    <property type="entry name" value="R3H"/>
    <property type="match status" value="1"/>
</dbReference>
<dbReference type="PROSITE" id="PS50882">
    <property type="entry name" value="YTH"/>
    <property type="match status" value="1"/>
</dbReference>
<dbReference type="SUPFAM" id="SSF48403">
    <property type="entry name" value="Ankyrin repeat"/>
    <property type="match status" value="1"/>
</dbReference>
<dbReference type="Gene3D" id="1.25.40.20">
    <property type="entry name" value="Ankyrin repeat-containing domain"/>
    <property type="match status" value="1"/>
</dbReference>
<evidence type="ECO:0000256" key="4">
    <source>
        <dbReference type="ARBA" id="ARBA00022801"/>
    </source>
</evidence>
<dbReference type="FunFam" id="3.90.190.10:FF:000102">
    <property type="entry name" value="Receptor-type tyrosine-protein phosphatase"/>
    <property type="match status" value="1"/>
</dbReference>
<evidence type="ECO:0000256" key="8">
    <source>
        <dbReference type="ARBA" id="ARBA00022912"/>
    </source>
</evidence>
<dbReference type="GO" id="GO:0003723">
    <property type="term" value="F:RNA binding"/>
    <property type="evidence" value="ECO:0007669"/>
    <property type="project" value="UniProtKB-KW"/>
</dbReference>
<keyword evidence="5" id="KW-0347">Helicase</keyword>
<dbReference type="PROSITE" id="PS50088">
    <property type="entry name" value="ANK_REPEAT"/>
    <property type="match status" value="1"/>
</dbReference>
<evidence type="ECO:0008006" key="23">
    <source>
        <dbReference type="Google" id="ProtNLM"/>
    </source>
</evidence>
<organism evidence="21 22">
    <name type="scientific">Batillaria attramentaria</name>
    <dbReference type="NCBI Taxonomy" id="370345"/>
    <lineage>
        <taxon>Eukaryota</taxon>
        <taxon>Metazoa</taxon>
        <taxon>Spiralia</taxon>
        <taxon>Lophotrochozoa</taxon>
        <taxon>Mollusca</taxon>
        <taxon>Gastropoda</taxon>
        <taxon>Caenogastropoda</taxon>
        <taxon>Sorbeoconcha</taxon>
        <taxon>Cerithioidea</taxon>
        <taxon>Batillariidae</taxon>
        <taxon>Batillaria</taxon>
    </lineage>
</organism>
<feature type="region of interest" description="Disordered" evidence="13">
    <location>
        <begin position="1401"/>
        <end position="1504"/>
    </location>
</feature>
<dbReference type="EMBL" id="JACVVK020000111">
    <property type="protein sequence ID" value="KAK7491702.1"/>
    <property type="molecule type" value="Genomic_DNA"/>
</dbReference>
<dbReference type="PROSITE" id="PS51192">
    <property type="entry name" value="HELICASE_ATP_BIND_1"/>
    <property type="match status" value="1"/>
</dbReference>
<keyword evidence="14" id="KW-0472">Membrane</keyword>
<comment type="subcellular location">
    <subcellularLocation>
        <location evidence="1">Nucleus</location>
    </subcellularLocation>
</comment>
<dbReference type="Pfam" id="PF00271">
    <property type="entry name" value="Helicase_C"/>
    <property type="match status" value="1"/>
</dbReference>
<evidence type="ECO:0000256" key="5">
    <source>
        <dbReference type="ARBA" id="ARBA00022806"/>
    </source>
</evidence>
<keyword evidence="9" id="KW-0539">Nucleus</keyword>
<feature type="region of interest" description="Disordered" evidence="13">
    <location>
        <begin position="139"/>
        <end position="159"/>
    </location>
</feature>
<evidence type="ECO:0000256" key="2">
    <source>
        <dbReference type="ARBA" id="ARBA00008792"/>
    </source>
</evidence>
<feature type="region of interest" description="Disordered" evidence="13">
    <location>
        <begin position="2111"/>
        <end position="2149"/>
    </location>
</feature>
<feature type="domain" description="Tyrosine-protein phosphatase" evidence="15">
    <location>
        <begin position="2675"/>
        <end position="2908"/>
    </location>
</feature>
<evidence type="ECO:0000256" key="7">
    <source>
        <dbReference type="ARBA" id="ARBA00022884"/>
    </source>
</evidence>
<feature type="region of interest" description="Disordered" evidence="13">
    <location>
        <begin position="2052"/>
        <end position="2084"/>
    </location>
</feature>
<dbReference type="InterPro" id="IPR048333">
    <property type="entry name" value="HA2_WH"/>
</dbReference>
<keyword evidence="7" id="KW-0694">RNA-binding</keyword>
<dbReference type="SMART" id="SM00404">
    <property type="entry name" value="PTPc_motif"/>
    <property type="match status" value="1"/>
</dbReference>
<dbReference type="FunFam" id="3.40.50.300:FF:000284">
    <property type="entry name" value="probable ATP-dependent RNA helicase YTHDC2"/>
    <property type="match status" value="1"/>
</dbReference>
<dbReference type="GO" id="GO:0003677">
    <property type="term" value="F:DNA binding"/>
    <property type="evidence" value="ECO:0007669"/>
    <property type="project" value="UniProtKB-ARBA"/>
</dbReference>
<dbReference type="InterPro" id="IPR002110">
    <property type="entry name" value="Ankyrin_rpt"/>
</dbReference>
<feature type="domain" description="Helicase C-terminal" evidence="20">
    <location>
        <begin position="571"/>
        <end position="741"/>
    </location>
</feature>
<keyword evidence="8" id="KW-0904">Protein phosphatase</keyword>
<dbReference type="Pfam" id="PF00102">
    <property type="entry name" value="Y_phosphatase"/>
    <property type="match status" value="1"/>
</dbReference>
<feature type="compositionally biased region" description="Polar residues" evidence="13">
    <location>
        <begin position="2282"/>
        <end position="2302"/>
    </location>
</feature>
<feature type="domain" description="Helicase ATP-binding" evidence="19">
    <location>
        <begin position="176"/>
        <end position="342"/>
    </location>
</feature>
<feature type="region of interest" description="Disordered" evidence="13">
    <location>
        <begin position="2319"/>
        <end position="2407"/>
    </location>
</feature>
<dbReference type="InterPro" id="IPR014001">
    <property type="entry name" value="Helicase_ATP-bd"/>
</dbReference>
<dbReference type="CDD" id="cd00047">
    <property type="entry name" value="PTPc"/>
    <property type="match status" value="1"/>
</dbReference>
<dbReference type="SMART" id="SM00490">
    <property type="entry name" value="HELICc"/>
    <property type="match status" value="1"/>
</dbReference>
<dbReference type="GO" id="GO:0003724">
    <property type="term" value="F:RNA helicase activity"/>
    <property type="evidence" value="ECO:0007669"/>
    <property type="project" value="UniProtKB-EC"/>
</dbReference>
<evidence type="ECO:0000256" key="10">
    <source>
        <dbReference type="ARBA" id="ARBA00047984"/>
    </source>
</evidence>
<evidence type="ECO:0000256" key="14">
    <source>
        <dbReference type="SAM" id="Phobius"/>
    </source>
</evidence>
<dbReference type="Pfam" id="PF26026">
    <property type="entry name" value="RNA_hel_CTD"/>
    <property type="match status" value="1"/>
</dbReference>
<dbReference type="Gene3D" id="3.40.50.300">
    <property type="entry name" value="P-loop containing nucleotide triphosphate hydrolases"/>
    <property type="match status" value="2"/>
</dbReference>
<dbReference type="PROSITE" id="PS00383">
    <property type="entry name" value="TYR_PHOSPHATASE_1"/>
    <property type="match status" value="1"/>
</dbReference>
<comment type="catalytic activity">
    <reaction evidence="11">
        <text>O-phospho-L-tyrosyl-[protein] + H2O = L-tyrosyl-[protein] + phosphate</text>
        <dbReference type="Rhea" id="RHEA:10684"/>
        <dbReference type="Rhea" id="RHEA-COMP:10136"/>
        <dbReference type="Rhea" id="RHEA-COMP:20101"/>
        <dbReference type="ChEBI" id="CHEBI:15377"/>
        <dbReference type="ChEBI" id="CHEBI:43474"/>
        <dbReference type="ChEBI" id="CHEBI:46858"/>
        <dbReference type="ChEBI" id="CHEBI:61978"/>
        <dbReference type="EC" id="3.1.3.48"/>
    </reaction>
</comment>
<dbReference type="SUPFAM" id="SSF52540">
    <property type="entry name" value="P-loop containing nucleoside triphosphate hydrolases"/>
    <property type="match status" value="2"/>
</dbReference>
<dbReference type="Gene3D" id="3.30.1370.50">
    <property type="entry name" value="R3H-like domain"/>
    <property type="match status" value="1"/>
</dbReference>
<feature type="compositionally biased region" description="Basic and acidic residues" evidence="13">
    <location>
        <begin position="2371"/>
        <end position="2388"/>
    </location>
</feature>
<feature type="region of interest" description="Disordered" evidence="13">
    <location>
        <begin position="1034"/>
        <end position="1064"/>
    </location>
</feature>
<dbReference type="Gene3D" id="1.20.120.1080">
    <property type="match status" value="1"/>
</dbReference>
<keyword evidence="6" id="KW-0067">ATP-binding</keyword>
<dbReference type="PANTHER" id="PTHR18934:SF213">
    <property type="entry name" value="3'-5' RNA HELICASE YTHDC2"/>
    <property type="match status" value="1"/>
</dbReference>
<dbReference type="InterPro" id="IPR036770">
    <property type="entry name" value="Ankyrin_rpt-contain_sf"/>
</dbReference>
<feature type="compositionally biased region" description="Basic and acidic residues" evidence="13">
    <location>
        <begin position="1035"/>
        <end position="1046"/>
    </location>
</feature>
<dbReference type="Pfam" id="PF04408">
    <property type="entry name" value="WHD_HA2"/>
    <property type="match status" value="1"/>
</dbReference>
<evidence type="ECO:0000259" key="18">
    <source>
        <dbReference type="PROSITE" id="PS51061"/>
    </source>
</evidence>
<feature type="compositionally biased region" description="Polar residues" evidence="13">
    <location>
        <begin position="1401"/>
        <end position="1411"/>
    </location>
</feature>
<dbReference type="InterPro" id="IPR001650">
    <property type="entry name" value="Helicase_C-like"/>
</dbReference>
<dbReference type="SMART" id="SM00487">
    <property type="entry name" value="DEXDc"/>
    <property type="match status" value="1"/>
</dbReference>
<feature type="compositionally biased region" description="Low complexity" evidence="13">
    <location>
        <begin position="1417"/>
        <end position="1427"/>
    </location>
</feature>
<feature type="compositionally biased region" description="Low complexity" evidence="13">
    <location>
        <begin position="1683"/>
        <end position="1700"/>
    </location>
</feature>
<dbReference type="PROSITE" id="PS51194">
    <property type="entry name" value="HELICASE_CTER"/>
    <property type="match status" value="1"/>
</dbReference>
<dbReference type="InterPro" id="IPR000242">
    <property type="entry name" value="PTP_cat"/>
</dbReference>
<name>A0ABD0KWV2_9CAEN</name>
<feature type="domain" description="YTH" evidence="17">
    <location>
        <begin position="1264"/>
        <end position="1394"/>
    </location>
</feature>
<feature type="compositionally biased region" description="Polar residues" evidence="13">
    <location>
        <begin position="2073"/>
        <end position="2084"/>
    </location>
</feature>
<dbReference type="SUPFAM" id="SSF82708">
    <property type="entry name" value="R3H domain"/>
    <property type="match status" value="1"/>
</dbReference>
<feature type="compositionally biased region" description="Low complexity" evidence="13">
    <location>
        <begin position="1641"/>
        <end position="1651"/>
    </location>
</feature>
<dbReference type="Pfam" id="PF01424">
    <property type="entry name" value="R3H"/>
    <property type="match status" value="1"/>
</dbReference>
<dbReference type="InterPro" id="IPR003595">
    <property type="entry name" value="Tyr_Pase_cat"/>
</dbReference>
<feature type="compositionally biased region" description="Polar residues" evidence="13">
    <location>
        <begin position="1204"/>
        <end position="1214"/>
    </location>
</feature>
<feature type="region of interest" description="Disordered" evidence="13">
    <location>
        <begin position="1613"/>
        <end position="1941"/>
    </location>
</feature>
<dbReference type="GO" id="GO:0005524">
    <property type="term" value="F:ATP binding"/>
    <property type="evidence" value="ECO:0007669"/>
    <property type="project" value="UniProtKB-KW"/>
</dbReference>
<dbReference type="Pfam" id="PF00270">
    <property type="entry name" value="DEAD"/>
    <property type="match status" value="1"/>
</dbReference>
<dbReference type="PROSITE" id="PS50055">
    <property type="entry name" value="TYR_PHOSPHATASE_PTP"/>
    <property type="match status" value="1"/>
</dbReference>
<dbReference type="FunFam" id="3.30.1370.50:FF:000002">
    <property type="entry name" value="Immunoglobulin mu DNA-binding protein 2"/>
    <property type="match status" value="1"/>
</dbReference>
<comment type="catalytic activity">
    <reaction evidence="10">
        <text>ATP + H2O = ADP + phosphate + H(+)</text>
        <dbReference type="Rhea" id="RHEA:13065"/>
        <dbReference type="ChEBI" id="CHEBI:15377"/>
        <dbReference type="ChEBI" id="CHEBI:15378"/>
        <dbReference type="ChEBI" id="CHEBI:30616"/>
        <dbReference type="ChEBI" id="CHEBI:43474"/>
        <dbReference type="ChEBI" id="CHEBI:456216"/>
        <dbReference type="EC" id="3.6.4.13"/>
    </reaction>
</comment>
<dbReference type="Pfam" id="PF04146">
    <property type="entry name" value="YTH"/>
    <property type="match status" value="1"/>
</dbReference>
<evidence type="ECO:0000259" key="19">
    <source>
        <dbReference type="PROSITE" id="PS51192"/>
    </source>
</evidence>
<evidence type="ECO:0000313" key="22">
    <source>
        <dbReference type="Proteomes" id="UP001519460"/>
    </source>
</evidence>
<comment type="similarity">
    <text evidence="2">Belongs to the DEAD box helicase family. DEAH subfamily.</text>
</comment>
<feature type="transmembrane region" description="Helical" evidence="14">
    <location>
        <begin position="2557"/>
        <end position="2581"/>
    </location>
</feature>
<dbReference type="CDD" id="cd18791">
    <property type="entry name" value="SF2_C_RHA"/>
    <property type="match status" value="1"/>
</dbReference>
<feature type="compositionally biased region" description="Low complexity" evidence="13">
    <location>
        <begin position="1784"/>
        <end position="1796"/>
    </location>
</feature>
<keyword evidence="22" id="KW-1185">Reference proteome</keyword>
<evidence type="ECO:0000256" key="3">
    <source>
        <dbReference type="ARBA" id="ARBA00022741"/>
    </source>
</evidence>
<dbReference type="Gene3D" id="3.10.590.10">
    <property type="entry name" value="ph1033 like domains"/>
    <property type="match status" value="1"/>
</dbReference>
<dbReference type="InterPro" id="IPR001374">
    <property type="entry name" value="R3H_dom"/>
</dbReference>
<dbReference type="InterPro" id="IPR029021">
    <property type="entry name" value="Prot-tyrosine_phosphatase-like"/>
</dbReference>
<keyword evidence="3" id="KW-0547">Nucleotide-binding</keyword>
<dbReference type="PANTHER" id="PTHR18934">
    <property type="entry name" value="ATP-DEPENDENT RNA HELICASE"/>
    <property type="match status" value="1"/>
</dbReference>
<feature type="compositionally biased region" description="Polar residues" evidence="13">
    <location>
        <begin position="2139"/>
        <end position="2149"/>
    </location>
</feature>
<dbReference type="InterPro" id="IPR034083">
    <property type="entry name" value="R3H_DEXH_helicase"/>
</dbReference>
<feature type="compositionally biased region" description="Polar residues" evidence="13">
    <location>
        <begin position="1483"/>
        <end position="1503"/>
    </location>
</feature>
<feature type="compositionally biased region" description="Low complexity" evidence="13">
    <location>
        <begin position="2319"/>
        <end position="2333"/>
    </location>
</feature>
<feature type="compositionally biased region" description="Low complexity" evidence="13">
    <location>
        <begin position="2389"/>
        <end position="2402"/>
    </location>
</feature>
<evidence type="ECO:0000256" key="9">
    <source>
        <dbReference type="ARBA" id="ARBA00023242"/>
    </source>
</evidence>
<dbReference type="GO" id="GO:0004725">
    <property type="term" value="F:protein tyrosine phosphatase activity"/>
    <property type="evidence" value="ECO:0007669"/>
    <property type="project" value="UniProtKB-EC"/>
</dbReference>
<evidence type="ECO:0000256" key="6">
    <source>
        <dbReference type="ARBA" id="ARBA00022840"/>
    </source>
</evidence>
<evidence type="ECO:0000259" key="17">
    <source>
        <dbReference type="PROSITE" id="PS50882"/>
    </source>
</evidence>
<keyword evidence="12" id="KW-0040">ANK repeat</keyword>
<feature type="region of interest" description="Disordered" evidence="13">
    <location>
        <begin position="1131"/>
        <end position="1258"/>
    </location>
</feature>
<dbReference type="PROSITE" id="PS50297">
    <property type="entry name" value="ANK_REP_REGION"/>
    <property type="match status" value="1"/>
</dbReference>
<feature type="compositionally biased region" description="Basic and acidic residues" evidence="13">
    <location>
        <begin position="1669"/>
        <end position="1682"/>
    </location>
</feature>
<dbReference type="SMART" id="SM00194">
    <property type="entry name" value="PTPc"/>
    <property type="match status" value="1"/>
</dbReference>
<sequence>MGSNRGPRLNQPACIGEEVKIGIHLAIERFRLDENRKDLEFPSSFTATERAYIHRMAQSLGLKSKSKGKGANRFLTLYKKEGSGLGGWVAGFQLARNSRHQVMSLLQRLPLTTRERADLQPRTHKMSVSEVTREFNKTTTGRLNNGVPQVPPRRGESDLNSFRQTLPVYHMREEILATINNNQVSLVSGETGSGKTTQVPQMILDDCYSKNQQCRILCTQPRRIAALSVAERVAAERAERIGQTVGYQIRLESKVSPKTLLTFCTNGVLLRTLMGGIAPLSTVTHVIVDEVHERDRFSDFLLTCLKEALPRFKHLKVILMSAALNVQLFASYFGNCPVVMVPGTLFNVDEYFLEDVLKWTGYSNKVMEKLKREKQNASRQQEKLSEWCTRQLTITDTGDSHSPDPSADDGVADLDSTEIGEEKEELDPGVKARMDELLTAVWLSGQDDAFHQIFHLIMSENVSIDYIHSATSVTPLMVAAGRGYLDVVEQLLNLGANVNLRASNGWTAVEWAKHFKQAEVVELLEAHISTLDAGLVENGEAEDLQLMSPEDRELLSLYQQSFDDDKVDITLVTHLLLKIHTTQPEGAILVFLPGYDDIVSMGKAINECPQFDRCKVFVLHSAMQSSDQKKVFNNFPHNRKIILSTNIAETSITINDVVHVVDTGKVKEKTYDALTSSSSLKCNWISKASALQRKGRAGRCRAGVCYHLFSRARHAVMMDYQQPEILRLQLHELCLHTKLLAPTTMTIAEFLGRCPQAPPFLIIRNAVTMLKQMDALDEWEELTELGHHLTDLPVEPRLGKMVLHAVVLKCLDPILTIVCALAHKDPFMLPALPSQKRASNMARRKFAAGTFSDHMALLRAFQMWQKARTEGWEKSFCEKNFLSAASMEMVVGMRAQLLGQLRASGFVRARGGGDIRDLNTNSENWAVVKAALCAGIFPNVLYVNRKKNTLVTQKESKVQFHQRSVLSVAPTAASLDKKSHSKAIQALPCDWLVYEEMTRMERLGLVRCCTLVSPITIVIFAGPSKLPADALKVADSAHDGEERPDGLAEDSDSEGEDKSEGKKTQLQLDEWLTFSVDAEAAHLAFQLRQKWHALFLRRMRAPSKPWSQSDEEVVRAVINVLTNEEQATGLQQPAGIGQRPRPMSAETIMSGAGGGHGYTDNYNEDYSDRSNSRYTPSRRVPASPPKRPFQTFRNSRTADDNANVAHSSNTGSVRSTGSAASTPCPSPSPQSASPARSTGGGSGGSSSGSVDANSDPGANSSAPCRYFVMKCNNQRNLEISQGKGIWATSAANERKMNRAFQDGKTVYLIFSVQGSGHFQGYAKMTSDIGREKSADFSAPGLSGTFSIEWVKRANVPFMATHHLHNQWNENRKVQVSRDGQELEPSIGEALLKLWDRYPNYQKRSSPSSGSKTILKHTQQGRQSSTQQQHKDEVTSPGIGHTKPGASPASSSQDHQDVTSDPDSGMGHGHGDGPHSYQHRMFAQQHQQHSAPGSYQNPAVSSAPNIPPGGSIGMFPHNIHHQMAPGFNQMYPMGPMGAAGGMVIPSQPAMSPRPGISPVMILQRGTSSPGQVHPHPGFITQGFGGQGPGMYQPQGNQGQNDIAVDGTDLDRLNMRLHPPTEEEGHGENIHIPESVSPNGEQTSGTGESLSHGEGLGGGELQPATGDTPGETERDNSHQRRDSSPEGSEPEGSNPEAGSRSGSEPEESGHETMVKRNEGGAGAGVNTAPGQSQFENNAPVIVEPTDNSVEGGGETGEEGGEGSPPQGEPSVSPEGEVGETVGSRAGQGPQGAMAAGVASTTLIPAAGPALNRPDGNLPPHVHIGLPPARTGPPSRESPETNGEDNEISNRNTTQRLAAVTSPAADESDATNSFSAQPVPTEETGNGGGGGGASGTGQAAEVPLSPSGKVQGSVPDAGGHQGLPLVPYDNVIPSPSHSAPTSISLSSTDVVSTADAANVDFSAETSSVDISSSTTTTVFVNPLTTSPVQHLVFPLHTSAATTTSGQSRVTDQEDSTTVPLEHPLYPFLDGESTVQTGNTNLTEITVLPQVGITTPTQSSVGGTTVEGTLPKPENKTLASSHASLTTNTQSTLVRSLSSTSSHTTFYSTAMDIGQQSSSLGTTPEGEPTVPSLTPSVAGVRGSTVNSPATSETSVTLSAESLNTIKPNTTKIPGQVLAVTSTHGFPLPESPATTSSDSTQFRTVGNQTSTTATEGHPQVVKTTQTIPPEVLVHTTPPEDRPTEFDLLTEFPGSGSGAGLEMSSTTEDQPHTPFTVIPATTGDASRVHSTSAARETPSTPNTEMRNASGVTAIITKVYPEAVASTTVSSSSPTTPGPSEHVDNTLPSSGNEHHEQNIPQTSTSDTTPAKTNASRENLGDGQRHTHVNSDDNRTNGRSNNSRSDGGPSLNTDSPMYVEIKLQMTWSEFCSNEPTFCFELTDILRQQQDTFTVDQIRLMDDYQKICAEQEMGAMLDDEEIEVQLYLVNKTNHYDGILTLVCAQVIKQGFEQRESSLFKNKFLDVRLQELEREGIPPSFRTPRPVIQEGLDPVDEDDDFISQPGVTIAVVIASVGGVCCVTLIIMQIVLRRRYREGMRTLPSRSYSATSVDSIALAAVAKSRPSSGVFNPALDLSPEQREISHQMNFTELANFSLDLGAMYTEFQMIPNKMPRLSVVPTGAEDKNRYANVLPIPETRVRLDKRPGDDTANFINANYVSGYHGDQKTYIATQAPLESTVGDFWRMVWEQQSRAIVMLINLQDNGHPKCATYFPDSVGPESSVQCGEYDVTMTKRDVHQEYITSWLQIKTKGGETREVRHFWLTCWPLQGRPEAISLVRFVLDSRPQYEDSGAPLIVHCSNGTGRTGTFIALDICMRQFENRRTVDVMRCVHAMRQERAGCVQTSEQYALVYNALQEYATILSSPAISAASSAATLHAILP</sequence>
<feature type="repeat" description="ANK" evidence="12">
    <location>
        <begin position="471"/>
        <end position="503"/>
    </location>
</feature>
<comment type="caution">
    <text evidence="21">The sequence shown here is derived from an EMBL/GenBank/DDBJ whole genome shotgun (WGS) entry which is preliminary data.</text>
</comment>
<feature type="compositionally biased region" description="Basic and acidic residues" evidence="13">
    <location>
        <begin position="1705"/>
        <end position="1716"/>
    </location>
</feature>
<feature type="domain" description="Tyrosine specific protein phosphatases" evidence="16">
    <location>
        <begin position="2822"/>
        <end position="2899"/>
    </location>
</feature>
<protein>
    <recommendedName>
        <fullName evidence="23">RNA helicase</fullName>
    </recommendedName>
</protein>
<evidence type="ECO:0000313" key="21">
    <source>
        <dbReference type="EMBL" id="KAK7491702.1"/>
    </source>
</evidence>
<dbReference type="GO" id="GO:0005634">
    <property type="term" value="C:nucleus"/>
    <property type="evidence" value="ECO:0007669"/>
    <property type="project" value="UniProtKB-SubCell"/>
</dbReference>
<dbReference type="InterPro" id="IPR016130">
    <property type="entry name" value="Tyr_Pase_AS"/>
</dbReference>
<dbReference type="InterPro" id="IPR027417">
    <property type="entry name" value="P-loop_NTPase"/>
</dbReference>
<keyword evidence="14" id="KW-1133">Transmembrane helix</keyword>
<evidence type="ECO:0000259" key="20">
    <source>
        <dbReference type="PROSITE" id="PS51194"/>
    </source>
</evidence>
<dbReference type="PROSITE" id="PS50056">
    <property type="entry name" value="TYR_PHOSPHATASE_2"/>
    <property type="match status" value="1"/>
</dbReference>